<gene>
    <name evidence="4" type="primary">bamA_1</name>
    <name evidence="4" type="ORF">A6302_01520</name>
</gene>
<keyword evidence="2" id="KW-0472">Membrane</keyword>
<evidence type="ECO:0000256" key="2">
    <source>
        <dbReference type="ARBA" id="ARBA00023136"/>
    </source>
</evidence>
<name>A0A1E3H496_9HYPH</name>
<dbReference type="PROSITE" id="PS51779">
    <property type="entry name" value="POTRA"/>
    <property type="match status" value="2"/>
</dbReference>
<dbReference type="AlphaFoldDB" id="A0A1E3H496"/>
<comment type="caution">
    <text evidence="4">The sequence shown here is derived from an EMBL/GenBank/DDBJ whole genome shotgun (WGS) entry which is preliminary data.</text>
</comment>
<dbReference type="InterPro" id="IPR010827">
    <property type="entry name" value="BamA/TamA_POTRA"/>
</dbReference>
<feature type="domain" description="POTRA" evidence="3">
    <location>
        <begin position="39"/>
        <end position="106"/>
    </location>
</feature>
<comment type="subcellular location">
    <subcellularLocation>
        <location evidence="1">Membrane</location>
    </subcellularLocation>
</comment>
<evidence type="ECO:0000259" key="3">
    <source>
        <dbReference type="PROSITE" id="PS51779"/>
    </source>
</evidence>
<evidence type="ECO:0000313" key="5">
    <source>
        <dbReference type="Proteomes" id="UP000094622"/>
    </source>
</evidence>
<evidence type="ECO:0000256" key="1">
    <source>
        <dbReference type="ARBA" id="ARBA00004370"/>
    </source>
</evidence>
<dbReference type="Proteomes" id="UP000094622">
    <property type="component" value="Unassembled WGS sequence"/>
</dbReference>
<keyword evidence="5" id="KW-1185">Reference proteome</keyword>
<dbReference type="EMBL" id="MCRJ01000028">
    <property type="protein sequence ID" value="ODN71148.1"/>
    <property type="molecule type" value="Genomic_DNA"/>
</dbReference>
<evidence type="ECO:0000313" key="4">
    <source>
        <dbReference type="EMBL" id="ODN71148.1"/>
    </source>
</evidence>
<dbReference type="InterPro" id="IPR034746">
    <property type="entry name" value="POTRA"/>
</dbReference>
<dbReference type="Gene3D" id="3.10.20.310">
    <property type="entry name" value="membrane protein fhac"/>
    <property type="match status" value="3"/>
</dbReference>
<sequence>MRTLFQMFRVMAVAAVVGTALPVVSSGLPLLGAASAHAEVISRISVTGNTRVEESTVVSYVTIKPGQSYGALDIDASVKALFDTGLFSDVRISRQGSTLIVAVSENPIIGRVAFEGNDHHDDKTLAAAIELKPRAVLTQAKVQSDTQRLLELYRRTGRYNATVDPQVIDLGENRVDLVFKIDEGPRTEISKITFIGNKAFGDGRLQSVIQSRETGLLGWLRTTDNYDPDRMNSDQELLRRFYYKNATPTSA</sequence>
<proteinExistence type="predicted"/>
<feature type="domain" description="POTRA" evidence="3">
    <location>
        <begin position="107"/>
        <end position="184"/>
    </location>
</feature>
<accession>A0A1E3H496</accession>
<protein>
    <submittedName>
        <fullName evidence="4">Outer membrane protein assembly factor BamA</fullName>
    </submittedName>
</protein>
<reference evidence="4 5" key="1">
    <citation type="submission" date="2016-07" db="EMBL/GenBank/DDBJ databases">
        <title>Draft Genome Sequence of Methylobrevis pamukkalensis PK2.</title>
        <authorList>
            <person name="Vasilenko O.V."/>
            <person name="Doronina N.V."/>
            <person name="Shmareva M.N."/>
            <person name="Tarlachkov S.V."/>
            <person name="Mustakhimov I."/>
            <person name="Trotsenko Y.A."/>
        </authorList>
    </citation>
    <scope>NUCLEOTIDE SEQUENCE [LARGE SCALE GENOMIC DNA]</scope>
    <source>
        <strain evidence="4 5">PK2</strain>
    </source>
</reference>
<dbReference type="GO" id="GO:0019867">
    <property type="term" value="C:outer membrane"/>
    <property type="evidence" value="ECO:0007669"/>
    <property type="project" value="InterPro"/>
</dbReference>
<dbReference type="PATRIC" id="fig|1439726.3.peg.1600"/>
<organism evidence="4 5">
    <name type="scientific">Methylobrevis pamukkalensis</name>
    <dbReference type="NCBI Taxonomy" id="1439726"/>
    <lineage>
        <taxon>Bacteria</taxon>
        <taxon>Pseudomonadati</taxon>
        <taxon>Pseudomonadota</taxon>
        <taxon>Alphaproteobacteria</taxon>
        <taxon>Hyphomicrobiales</taxon>
        <taxon>Pleomorphomonadaceae</taxon>
        <taxon>Methylobrevis</taxon>
    </lineage>
</organism>
<dbReference type="Pfam" id="PF07244">
    <property type="entry name" value="POTRA"/>
    <property type="match status" value="3"/>
</dbReference>